<dbReference type="EMBL" id="FNAS01000005">
    <property type="protein sequence ID" value="SDE21468.1"/>
    <property type="molecule type" value="Genomic_DNA"/>
</dbReference>
<dbReference type="RefSeq" id="WP_092736192.1">
    <property type="nucleotide sequence ID" value="NZ_FNAS01000005.1"/>
</dbReference>
<evidence type="ECO:0000256" key="2">
    <source>
        <dbReference type="SAM" id="Phobius"/>
    </source>
</evidence>
<dbReference type="Proteomes" id="UP000198517">
    <property type="component" value="Unassembled WGS sequence"/>
</dbReference>
<feature type="transmembrane region" description="Helical" evidence="2">
    <location>
        <begin position="93"/>
        <end position="113"/>
    </location>
</feature>
<accession>A0A1G7B2Y0</accession>
<reference evidence="3 4" key="1">
    <citation type="submission" date="2016-10" db="EMBL/GenBank/DDBJ databases">
        <authorList>
            <person name="de Groot N.N."/>
        </authorList>
    </citation>
    <scope>NUCLEOTIDE SEQUENCE [LARGE SCALE GENOMIC DNA]</scope>
    <source>
        <strain evidence="3 4">DSM 24015</strain>
    </source>
</reference>
<feature type="region of interest" description="Disordered" evidence="1">
    <location>
        <begin position="49"/>
        <end position="79"/>
    </location>
</feature>
<dbReference type="STRING" id="1071918.SAMN05421544_10510"/>
<evidence type="ECO:0000313" key="3">
    <source>
        <dbReference type="EMBL" id="SDE21468.1"/>
    </source>
</evidence>
<keyword evidence="2" id="KW-0472">Membrane</keyword>
<protein>
    <submittedName>
        <fullName evidence="3">Uncharacterized protein</fullName>
    </submittedName>
</protein>
<proteinExistence type="predicted"/>
<sequence length="118" mass="12936">MKKNIKQQLLSKSLVLVILLLLGSFVRLNAQGNAFHEFSIDNHSGIRMAENENKDGGDDEDTTPGDIIPGTLPESGEGVGIHEGIPSGDIDMYTFYLLVFAGLLVVGVNAKYYRRKEI</sequence>
<evidence type="ECO:0000313" key="4">
    <source>
        <dbReference type="Proteomes" id="UP000198517"/>
    </source>
</evidence>
<keyword evidence="2" id="KW-1133">Transmembrane helix</keyword>
<gene>
    <name evidence="3" type="ORF">SAMN05421544_10510</name>
</gene>
<organism evidence="3 4">
    <name type="scientific">Riemerella columbipharyngis</name>
    <dbReference type="NCBI Taxonomy" id="1071918"/>
    <lineage>
        <taxon>Bacteria</taxon>
        <taxon>Pseudomonadati</taxon>
        <taxon>Bacteroidota</taxon>
        <taxon>Flavobacteriia</taxon>
        <taxon>Flavobacteriales</taxon>
        <taxon>Weeksellaceae</taxon>
        <taxon>Riemerella</taxon>
    </lineage>
</organism>
<keyword evidence="2" id="KW-0812">Transmembrane</keyword>
<name>A0A1G7B2Y0_9FLAO</name>
<dbReference type="AlphaFoldDB" id="A0A1G7B2Y0"/>
<keyword evidence="4" id="KW-1185">Reference proteome</keyword>
<evidence type="ECO:0000256" key="1">
    <source>
        <dbReference type="SAM" id="MobiDB-lite"/>
    </source>
</evidence>